<sequence length="108" mass="12096">MGKFMYEGAVRADFEDRLLAHLQVVIGNKLRRGEPFYFQWKDDVSTGGGRTSVWLHPRASIVFKFHGGRPPALNRAWLEALMTMANSPTGLYVVPEPPEDALTSESFG</sequence>
<gene>
    <name evidence="2" type="ORF">D8Y23_08690</name>
</gene>
<dbReference type="Proteomes" id="UP000285970">
    <property type="component" value="Unassembled WGS sequence"/>
</dbReference>
<evidence type="ECO:0000259" key="1">
    <source>
        <dbReference type="Pfam" id="PF25355"/>
    </source>
</evidence>
<keyword evidence="2" id="KW-0436">Ligase</keyword>
<dbReference type="EMBL" id="RBZY01000026">
    <property type="protein sequence ID" value="RWR18945.1"/>
    <property type="molecule type" value="Genomic_DNA"/>
</dbReference>
<dbReference type="OrthoDB" id="5123855at2"/>
<name>A0A443JEI0_9MICO</name>
<evidence type="ECO:0000313" key="3">
    <source>
        <dbReference type="Proteomes" id="UP000285970"/>
    </source>
</evidence>
<dbReference type="GO" id="GO:0016874">
    <property type="term" value="F:ligase activity"/>
    <property type="evidence" value="ECO:0007669"/>
    <property type="project" value="UniProtKB-KW"/>
</dbReference>
<evidence type="ECO:0000313" key="2">
    <source>
        <dbReference type="EMBL" id="RWR18945.1"/>
    </source>
</evidence>
<protein>
    <submittedName>
        <fullName evidence="2">ATP-dependent DNA ligase</fullName>
    </submittedName>
</protein>
<reference evidence="2 3" key="1">
    <citation type="journal article" date="2018" name="Front. Microbiol.">
        <title>Novel Insights Into Bacterial Dimethylsulfoniopropionate Catabolism in the East China Sea.</title>
        <authorList>
            <person name="Liu J."/>
            <person name="Liu J."/>
            <person name="Zhang S.H."/>
            <person name="Liang J."/>
            <person name="Lin H."/>
            <person name="Song D."/>
            <person name="Yang G.P."/>
            <person name="Todd J.D."/>
            <person name="Zhang X.H."/>
        </authorList>
    </citation>
    <scope>NUCLEOTIDE SEQUENCE [LARGE SCALE GENOMIC DNA]</scope>
    <source>
        <strain evidence="2 3">ZYFD042</strain>
    </source>
</reference>
<dbReference type="RefSeq" id="WP_128217751.1">
    <property type="nucleotide sequence ID" value="NZ_CBDRLV010000001.1"/>
</dbReference>
<dbReference type="InterPro" id="IPR057204">
    <property type="entry name" value="DUF7882"/>
</dbReference>
<dbReference type="AlphaFoldDB" id="A0A443JEI0"/>
<feature type="domain" description="DUF7882" evidence="1">
    <location>
        <begin position="1"/>
        <end position="96"/>
    </location>
</feature>
<accession>A0A443JEI0</accession>
<dbReference type="Pfam" id="PF25355">
    <property type="entry name" value="DUF7882"/>
    <property type="match status" value="1"/>
</dbReference>
<proteinExistence type="predicted"/>
<organism evidence="2 3">
    <name type="scientific">Microbacterium enclense</name>
    <dbReference type="NCBI Taxonomy" id="993073"/>
    <lineage>
        <taxon>Bacteria</taxon>
        <taxon>Bacillati</taxon>
        <taxon>Actinomycetota</taxon>
        <taxon>Actinomycetes</taxon>
        <taxon>Micrococcales</taxon>
        <taxon>Microbacteriaceae</taxon>
        <taxon>Microbacterium</taxon>
    </lineage>
</organism>
<comment type="caution">
    <text evidence="2">The sequence shown here is derived from an EMBL/GenBank/DDBJ whole genome shotgun (WGS) entry which is preliminary data.</text>
</comment>